<dbReference type="SUPFAM" id="SSF52540">
    <property type="entry name" value="P-loop containing nucleoside triphosphate hydrolases"/>
    <property type="match status" value="1"/>
</dbReference>
<evidence type="ECO:0000256" key="5">
    <source>
        <dbReference type="ARBA" id="ARBA00023134"/>
    </source>
</evidence>
<dbReference type="SUPFAM" id="SSF54814">
    <property type="entry name" value="Prokaryotic type KH domain (KH-domain type II)"/>
    <property type="match status" value="1"/>
</dbReference>
<dbReference type="InterPro" id="IPR006073">
    <property type="entry name" value="GTP-bd"/>
</dbReference>
<name>A0ABV7L3Y2_9PROT</name>
<evidence type="ECO:0000256" key="7">
    <source>
        <dbReference type="PROSITE-ProRule" id="PRU01050"/>
    </source>
</evidence>
<dbReference type="PANTHER" id="PTHR42698">
    <property type="entry name" value="GTPASE ERA"/>
    <property type="match status" value="1"/>
</dbReference>
<dbReference type="PROSITE" id="PS51713">
    <property type="entry name" value="G_ERA"/>
    <property type="match status" value="1"/>
</dbReference>
<feature type="region of interest" description="G5" evidence="7">
    <location>
        <begin position="144"/>
        <end position="146"/>
    </location>
</feature>
<evidence type="ECO:0000256" key="8">
    <source>
        <dbReference type="RuleBase" id="RU003761"/>
    </source>
</evidence>
<comment type="function">
    <text evidence="6">An essential GTPase that binds both GDP and GTP, with rapid nucleotide exchange. Plays a role in 16S rRNA processing and 30S ribosomal subunit biogenesis and possibly also in cell cycle regulation and energy metabolism.</text>
</comment>
<comment type="subcellular location">
    <subcellularLocation>
        <location evidence="6">Cytoplasm</location>
    </subcellularLocation>
    <subcellularLocation>
        <location evidence="6">Cell membrane</location>
        <topology evidence="6">Peripheral membrane protein</topology>
    </subcellularLocation>
</comment>
<dbReference type="InterPro" id="IPR005662">
    <property type="entry name" value="GTPase_Era-like"/>
</dbReference>
<dbReference type="InterPro" id="IPR015946">
    <property type="entry name" value="KH_dom-like_a/b"/>
</dbReference>
<dbReference type="InterPro" id="IPR027417">
    <property type="entry name" value="P-loop_NTPase"/>
</dbReference>
<comment type="subunit">
    <text evidence="6">Monomer.</text>
</comment>
<dbReference type="InterPro" id="IPR030388">
    <property type="entry name" value="G_ERA_dom"/>
</dbReference>
<dbReference type="PROSITE" id="PS50823">
    <property type="entry name" value="KH_TYPE_2"/>
    <property type="match status" value="1"/>
</dbReference>
<evidence type="ECO:0000313" key="12">
    <source>
        <dbReference type="Proteomes" id="UP001595528"/>
    </source>
</evidence>
<keyword evidence="4 6" id="KW-0694">RNA-binding</keyword>
<evidence type="ECO:0000259" key="9">
    <source>
        <dbReference type="PROSITE" id="PS50823"/>
    </source>
</evidence>
<dbReference type="NCBIfam" id="NF000908">
    <property type="entry name" value="PRK00089.1"/>
    <property type="match status" value="1"/>
</dbReference>
<feature type="region of interest" description="G3" evidence="7">
    <location>
        <begin position="53"/>
        <end position="56"/>
    </location>
</feature>
<sequence length="303" mass="33103">MVALLGAPNAGKSTLMNRIVGSKVSIVSPKVQTTRTRMIGIAVAGPAQIVFVDTPGIFRPRRRLDQAMVRAAWGGARDADLALLLVDAAGGVTEEVRHIARRLKERGARVVAVLNKVDKVRREGLLALSAAVNDLLPCERTFMISALDGSGVADLTAWLSQAVPEGPWLYPGDQVSDVTERVLAAEITREKLFLRLHEELPYASTVETEAWTEQPDGSLRIEQVVFVARESHRPIVLGKGGRTIRAIGSAARQELEELFGTKVHLFLFVKVRGNWEDDPERYNAMGLEFPKTRGARPGRGKGS</sequence>
<feature type="region of interest" description="G1" evidence="7">
    <location>
        <begin position="6"/>
        <end position="13"/>
    </location>
</feature>
<dbReference type="CDD" id="cd04163">
    <property type="entry name" value="Era"/>
    <property type="match status" value="1"/>
</dbReference>
<accession>A0ABV7L3Y2</accession>
<feature type="binding site" evidence="6">
    <location>
        <begin position="115"/>
        <end position="118"/>
    </location>
    <ligand>
        <name>GTP</name>
        <dbReference type="ChEBI" id="CHEBI:37565"/>
    </ligand>
</feature>
<dbReference type="Pfam" id="PF07650">
    <property type="entry name" value="KH_2"/>
    <property type="match status" value="1"/>
</dbReference>
<dbReference type="InterPro" id="IPR009019">
    <property type="entry name" value="KH_sf_prok-type"/>
</dbReference>
<feature type="region of interest" description="G4" evidence="7">
    <location>
        <begin position="115"/>
        <end position="118"/>
    </location>
</feature>
<evidence type="ECO:0000256" key="6">
    <source>
        <dbReference type="HAMAP-Rule" id="MF_00367"/>
    </source>
</evidence>
<dbReference type="NCBIfam" id="TIGR00231">
    <property type="entry name" value="small_GTP"/>
    <property type="match status" value="1"/>
</dbReference>
<keyword evidence="6" id="KW-1003">Cell membrane</keyword>
<feature type="domain" description="Era-type G" evidence="10">
    <location>
        <begin position="1"/>
        <end position="165"/>
    </location>
</feature>
<keyword evidence="6" id="KW-0472">Membrane</keyword>
<proteinExistence type="inferred from homology"/>
<dbReference type="EMBL" id="JBHRTR010000031">
    <property type="protein sequence ID" value="MFC3229134.1"/>
    <property type="molecule type" value="Genomic_DNA"/>
</dbReference>
<organism evidence="11 12">
    <name type="scientific">Marinibaculum pumilum</name>
    <dbReference type="NCBI Taxonomy" id="1766165"/>
    <lineage>
        <taxon>Bacteria</taxon>
        <taxon>Pseudomonadati</taxon>
        <taxon>Pseudomonadota</taxon>
        <taxon>Alphaproteobacteria</taxon>
        <taxon>Rhodospirillales</taxon>
        <taxon>Rhodospirillaceae</taxon>
        <taxon>Marinibaculum</taxon>
    </lineage>
</organism>
<keyword evidence="12" id="KW-1185">Reference proteome</keyword>
<dbReference type="CDD" id="cd22534">
    <property type="entry name" value="KH-II_Era"/>
    <property type="match status" value="1"/>
</dbReference>
<keyword evidence="6" id="KW-0963">Cytoplasm</keyword>
<dbReference type="Gene3D" id="3.30.300.20">
    <property type="match status" value="1"/>
</dbReference>
<feature type="domain" description="KH type-2" evidence="9">
    <location>
        <begin position="196"/>
        <end position="273"/>
    </location>
</feature>
<dbReference type="PANTHER" id="PTHR42698:SF1">
    <property type="entry name" value="GTPASE ERA, MITOCHONDRIAL"/>
    <property type="match status" value="1"/>
</dbReference>
<reference evidence="12" key="1">
    <citation type="journal article" date="2019" name="Int. J. Syst. Evol. Microbiol.">
        <title>The Global Catalogue of Microorganisms (GCM) 10K type strain sequencing project: providing services to taxonomists for standard genome sequencing and annotation.</title>
        <authorList>
            <consortium name="The Broad Institute Genomics Platform"/>
            <consortium name="The Broad Institute Genome Sequencing Center for Infectious Disease"/>
            <person name="Wu L."/>
            <person name="Ma J."/>
        </authorList>
    </citation>
    <scope>NUCLEOTIDE SEQUENCE [LARGE SCALE GENOMIC DNA]</scope>
    <source>
        <strain evidence="12">KCTC 42964</strain>
    </source>
</reference>
<feature type="region of interest" description="G2" evidence="7">
    <location>
        <begin position="32"/>
        <end position="36"/>
    </location>
</feature>
<keyword evidence="3 6" id="KW-0547">Nucleotide-binding</keyword>
<dbReference type="Pfam" id="PF01926">
    <property type="entry name" value="MMR_HSR1"/>
    <property type="match status" value="1"/>
</dbReference>
<evidence type="ECO:0000256" key="4">
    <source>
        <dbReference type="ARBA" id="ARBA00022884"/>
    </source>
</evidence>
<evidence type="ECO:0000259" key="10">
    <source>
        <dbReference type="PROSITE" id="PS51713"/>
    </source>
</evidence>
<evidence type="ECO:0000313" key="11">
    <source>
        <dbReference type="EMBL" id="MFC3229134.1"/>
    </source>
</evidence>
<keyword evidence="6" id="KW-0699">rRNA-binding</keyword>
<feature type="binding site" evidence="6">
    <location>
        <begin position="6"/>
        <end position="13"/>
    </location>
    <ligand>
        <name>GTP</name>
        <dbReference type="ChEBI" id="CHEBI:37565"/>
    </ligand>
</feature>
<dbReference type="NCBIfam" id="TIGR00436">
    <property type="entry name" value="era"/>
    <property type="match status" value="1"/>
</dbReference>
<dbReference type="Gene3D" id="3.40.50.300">
    <property type="entry name" value="P-loop containing nucleotide triphosphate hydrolases"/>
    <property type="match status" value="1"/>
</dbReference>
<gene>
    <name evidence="6 11" type="primary">era</name>
    <name evidence="11" type="ORF">ACFOGJ_17945</name>
</gene>
<dbReference type="InterPro" id="IPR004044">
    <property type="entry name" value="KH_dom_type_2"/>
</dbReference>
<evidence type="ECO:0000256" key="3">
    <source>
        <dbReference type="ARBA" id="ARBA00022741"/>
    </source>
</evidence>
<keyword evidence="5 6" id="KW-0342">GTP-binding</keyword>
<evidence type="ECO:0000256" key="2">
    <source>
        <dbReference type="ARBA" id="ARBA00020484"/>
    </source>
</evidence>
<keyword evidence="6" id="KW-0690">Ribosome biogenesis</keyword>
<comment type="similarity">
    <text evidence="1 6 7 8">Belongs to the TRAFAC class TrmE-Era-EngA-EngB-Septin-like GTPase superfamily. Era GTPase family.</text>
</comment>
<dbReference type="HAMAP" id="MF_00367">
    <property type="entry name" value="GTPase_Era"/>
    <property type="match status" value="1"/>
</dbReference>
<dbReference type="RefSeq" id="WP_379903680.1">
    <property type="nucleotide sequence ID" value="NZ_JBHRTR010000031.1"/>
</dbReference>
<evidence type="ECO:0000256" key="1">
    <source>
        <dbReference type="ARBA" id="ARBA00007921"/>
    </source>
</evidence>
<dbReference type="Proteomes" id="UP001595528">
    <property type="component" value="Unassembled WGS sequence"/>
</dbReference>
<comment type="caution">
    <text evidence="11">The sequence shown here is derived from an EMBL/GenBank/DDBJ whole genome shotgun (WGS) entry which is preliminary data.</text>
</comment>
<dbReference type="InterPro" id="IPR005225">
    <property type="entry name" value="Small_GTP-bd"/>
</dbReference>
<protein>
    <recommendedName>
        <fullName evidence="2 6">GTPase Era</fullName>
    </recommendedName>
</protein>
<feature type="binding site" evidence="6">
    <location>
        <begin position="53"/>
        <end position="57"/>
    </location>
    <ligand>
        <name>GTP</name>
        <dbReference type="ChEBI" id="CHEBI:37565"/>
    </ligand>
</feature>